<dbReference type="GO" id="GO:0004623">
    <property type="term" value="F:phospholipase A2 activity"/>
    <property type="evidence" value="ECO:0007669"/>
    <property type="project" value="TreeGrafter"/>
</dbReference>
<evidence type="ECO:0000256" key="1">
    <source>
        <dbReference type="ARBA" id="ARBA00038097"/>
    </source>
</evidence>
<dbReference type="EMBL" id="CP003008">
    <property type="protein sequence ID" value="AEO61457.1"/>
    <property type="molecule type" value="Genomic_DNA"/>
</dbReference>
<dbReference type="PANTHER" id="PTHR42886:SF29">
    <property type="entry name" value="PUMMELIG, ISOFORM A"/>
    <property type="match status" value="1"/>
</dbReference>
<evidence type="ECO:0000313" key="4">
    <source>
        <dbReference type="EMBL" id="AEO61457.1"/>
    </source>
</evidence>
<dbReference type="GO" id="GO:0006654">
    <property type="term" value="P:phosphatidic acid biosynthetic process"/>
    <property type="evidence" value="ECO:0007669"/>
    <property type="project" value="TreeGrafter"/>
</dbReference>
<gene>
    <name evidence="4" type="ORF">MYCTH_104386</name>
</gene>
<dbReference type="Gene3D" id="3.40.50.1820">
    <property type="entry name" value="alpha/beta hydrolase"/>
    <property type="match status" value="1"/>
</dbReference>
<dbReference type="eggNOG" id="ENOG502QTPE">
    <property type="taxonomic scope" value="Eukaryota"/>
</dbReference>
<evidence type="ECO:0000256" key="2">
    <source>
        <dbReference type="SAM" id="MobiDB-lite"/>
    </source>
</evidence>
<feature type="region of interest" description="Disordered" evidence="2">
    <location>
        <begin position="65"/>
        <end position="98"/>
    </location>
</feature>
<dbReference type="KEGG" id="mtm:MYCTH_104386"/>
<dbReference type="GO" id="GO:0035965">
    <property type="term" value="P:cardiolipin acyl-chain remodeling"/>
    <property type="evidence" value="ECO:0007669"/>
    <property type="project" value="TreeGrafter"/>
</dbReference>
<evidence type="ECO:0000259" key="3">
    <source>
        <dbReference type="Pfam" id="PF12697"/>
    </source>
</evidence>
<protein>
    <recommendedName>
        <fullName evidence="3">AB hydrolase-1 domain-containing protein</fullName>
    </recommendedName>
</protein>
<dbReference type="OrthoDB" id="8119704at2759"/>
<dbReference type="AlphaFoldDB" id="G2QPE4"/>
<dbReference type="Pfam" id="PF12697">
    <property type="entry name" value="Abhydrolase_6"/>
    <property type="match status" value="1"/>
</dbReference>
<dbReference type="RefSeq" id="XP_003666702.1">
    <property type="nucleotide sequence ID" value="XM_003666654.1"/>
</dbReference>
<dbReference type="VEuPathDB" id="FungiDB:MYCTH_104386"/>
<proteinExistence type="inferred from homology"/>
<accession>G2QPE4</accession>
<name>G2QPE4_THET4</name>
<dbReference type="GO" id="GO:0042171">
    <property type="term" value="F:lysophosphatidic acid acyltransferase activity"/>
    <property type="evidence" value="ECO:0007669"/>
    <property type="project" value="TreeGrafter"/>
</dbReference>
<dbReference type="InterPro" id="IPR029058">
    <property type="entry name" value="AB_hydrolase_fold"/>
</dbReference>
<comment type="similarity">
    <text evidence="1">Belongs to the peptidase S33 family. ABHD4/ABHD5 subfamily.</text>
</comment>
<keyword evidence="5" id="KW-1185">Reference proteome</keyword>
<dbReference type="GO" id="GO:0055088">
    <property type="term" value="P:lipid homeostasis"/>
    <property type="evidence" value="ECO:0007669"/>
    <property type="project" value="TreeGrafter"/>
</dbReference>
<dbReference type="Proteomes" id="UP000007322">
    <property type="component" value="Chromosome 7"/>
</dbReference>
<dbReference type="InParanoid" id="G2QPE4"/>
<dbReference type="GeneID" id="11506831"/>
<dbReference type="GO" id="GO:0005743">
    <property type="term" value="C:mitochondrial inner membrane"/>
    <property type="evidence" value="ECO:0007669"/>
    <property type="project" value="TreeGrafter"/>
</dbReference>
<feature type="domain" description="AB hydrolase-1" evidence="3">
    <location>
        <begin position="104"/>
        <end position="320"/>
    </location>
</feature>
<reference evidence="4 5" key="1">
    <citation type="journal article" date="2011" name="Nat. Biotechnol.">
        <title>Comparative genomic analysis of the thermophilic biomass-degrading fungi Myceliophthora thermophila and Thielavia terrestris.</title>
        <authorList>
            <person name="Berka R.M."/>
            <person name="Grigoriev I.V."/>
            <person name="Otillar R."/>
            <person name="Salamov A."/>
            <person name="Grimwood J."/>
            <person name="Reid I."/>
            <person name="Ishmael N."/>
            <person name="John T."/>
            <person name="Darmond C."/>
            <person name="Moisan M.-C."/>
            <person name="Henrissat B."/>
            <person name="Coutinho P.M."/>
            <person name="Lombard V."/>
            <person name="Natvig D.O."/>
            <person name="Lindquist E."/>
            <person name="Schmutz J."/>
            <person name="Lucas S."/>
            <person name="Harris P."/>
            <person name="Powlowski J."/>
            <person name="Bellemare A."/>
            <person name="Taylor D."/>
            <person name="Butler G."/>
            <person name="de Vries R.P."/>
            <person name="Allijn I.E."/>
            <person name="van den Brink J."/>
            <person name="Ushinsky S."/>
            <person name="Storms R."/>
            <person name="Powell A.J."/>
            <person name="Paulsen I.T."/>
            <person name="Elbourne L.D.H."/>
            <person name="Baker S.E."/>
            <person name="Magnuson J."/>
            <person name="LaBoissiere S."/>
            <person name="Clutterbuck A.J."/>
            <person name="Martinez D."/>
            <person name="Wogulis M."/>
            <person name="de Leon A.L."/>
            <person name="Rey M.W."/>
            <person name="Tsang A."/>
        </authorList>
    </citation>
    <scope>NUCLEOTIDE SEQUENCE [LARGE SCALE GENOMIC DNA]</scope>
    <source>
        <strain evidence="5">ATCC 42464 / BCRC 31852 / DSM 1799</strain>
    </source>
</reference>
<dbReference type="HOGENOM" id="CLU_051715_1_0_1"/>
<dbReference type="InterPro" id="IPR000073">
    <property type="entry name" value="AB_hydrolase_1"/>
</dbReference>
<dbReference type="STRING" id="573729.G2QPE4"/>
<organism evidence="4 5">
    <name type="scientific">Thermothelomyces thermophilus (strain ATCC 42464 / BCRC 31852 / DSM 1799)</name>
    <name type="common">Sporotrichum thermophile</name>
    <dbReference type="NCBI Taxonomy" id="573729"/>
    <lineage>
        <taxon>Eukaryota</taxon>
        <taxon>Fungi</taxon>
        <taxon>Dikarya</taxon>
        <taxon>Ascomycota</taxon>
        <taxon>Pezizomycotina</taxon>
        <taxon>Sordariomycetes</taxon>
        <taxon>Sordariomycetidae</taxon>
        <taxon>Sordariales</taxon>
        <taxon>Chaetomiaceae</taxon>
        <taxon>Thermothelomyces</taxon>
    </lineage>
</organism>
<dbReference type="PANTHER" id="PTHR42886">
    <property type="entry name" value="RE40534P-RELATED"/>
    <property type="match status" value="1"/>
</dbReference>
<dbReference type="SUPFAM" id="SSF53474">
    <property type="entry name" value="alpha/beta-Hydrolases"/>
    <property type="match status" value="1"/>
</dbReference>
<dbReference type="OMA" id="WHPSYFR"/>
<evidence type="ECO:0000313" key="5">
    <source>
        <dbReference type="Proteomes" id="UP000007322"/>
    </source>
</evidence>
<sequence>MDFPPLSASQAGGFDGDILGKSLFESFTFKWLRWCPPTASLYPLPSGIERFFVDTPGGEIEMLYARSQSSPPPPPPPSSSSSPSSSPPSPGDDTSEDTPRPFLYFVHGGMGGAWVWLEYMQFLAARGVPCYAVSMRGHGGSYHPSFLRMVYATTMRMLADDVLAGLRWVQRKREGGRREAVLVGHSSGGGLCQLLLAEKQVTAKGLVLVASVPGFGSDRVYESWKILDPWFVPRMILHLWHPNSPLSHPALTRRAFFSREQTDAYLEAFQDKMCAYESLASALGMIRPFIHQQSVLSQVTGGSTGQGVMVLGGELDRIMRQPIMEDPVHTYRTTYSNMVQQNQLRGEDAEVVPLTGEGGRDKTGHGVRYCLVPRAAHHLMNEVTWEVGAEKVLAFYEQL</sequence>